<dbReference type="InterPro" id="IPR001077">
    <property type="entry name" value="COMT_C"/>
</dbReference>
<dbReference type="GO" id="GO:0032259">
    <property type="term" value="P:methylation"/>
    <property type="evidence" value="ECO:0007669"/>
    <property type="project" value="UniProtKB-KW"/>
</dbReference>
<dbReference type="GO" id="GO:0017096">
    <property type="term" value="F:acetylserotonin O-methyltransferase activity"/>
    <property type="evidence" value="ECO:0007669"/>
    <property type="project" value="UniProtKB-EC"/>
</dbReference>
<dbReference type="Pfam" id="PF00891">
    <property type="entry name" value="Methyltransf_2"/>
    <property type="match status" value="1"/>
</dbReference>
<gene>
    <name evidence="9" type="ORF">KXQ929_LOCUS31533</name>
</gene>
<evidence type="ECO:0000256" key="2">
    <source>
        <dbReference type="ARBA" id="ARBA00022679"/>
    </source>
</evidence>
<reference evidence="9" key="1">
    <citation type="submission" date="2021-02" db="EMBL/GenBank/DDBJ databases">
        <authorList>
            <person name="Nowell W R."/>
        </authorList>
    </citation>
    <scope>NUCLEOTIDE SEQUENCE</scope>
</reference>
<evidence type="ECO:0000256" key="5">
    <source>
        <dbReference type="ARBA" id="ARBA00039116"/>
    </source>
</evidence>
<accession>A0A819RT44</accession>
<comment type="caution">
    <text evidence="9">The sequence shown here is derived from an EMBL/GenBank/DDBJ whole genome shotgun (WGS) entry which is preliminary data.</text>
</comment>
<dbReference type="InterPro" id="IPR029063">
    <property type="entry name" value="SAM-dependent_MTases_sf"/>
</dbReference>
<evidence type="ECO:0000256" key="6">
    <source>
        <dbReference type="ARBA" id="ARBA00040730"/>
    </source>
</evidence>
<dbReference type="InterPro" id="IPR016461">
    <property type="entry name" value="COMT-like"/>
</dbReference>
<dbReference type="SUPFAM" id="SSF53335">
    <property type="entry name" value="S-adenosyl-L-methionine-dependent methyltransferases"/>
    <property type="match status" value="1"/>
</dbReference>
<dbReference type="PROSITE" id="PS51683">
    <property type="entry name" value="SAM_OMT_II"/>
    <property type="match status" value="1"/>
</dbReference>
<evidence type="ECO:0000256" key="4">
    <source>
        <dbReference type="ARBA" id="ARBA00037645"/>
    </source>
</evidence>
<evidence type="ECO:0000256" key="1">
    <source>
        <dbReference type="ARBA" id="ARBA00022603"/>
    </source>
</evidence>
<proteinExistence type="predicted"/>
<evidence type="ECO:0000259" key="8">
    <source>
        <dbReference type="Pfam" id="PF00891"/>
    </source>
</evidence>
<dbReference type="PANTHER" id="PTHR43712:SF2">
    <property type="entry name" value="O-METHYLTRANSFERASE CICE"/>
    <property type="match status" value="1"/>
</dbReference>
<name>A0A819RT44_9BILA</name>
<dbReference type="AlphaFoldDB" id="A0A819RT44"/>
<evidence type="ECO:0000313" key="10">
    <source>
        <dbReference type="Proteomes" id="UP000663868"/>
    </source>
</evidence>
<keyword evidence="3" id="KW-0949">S-adenosyl-L-methionine</keyword>
<evidence type="ECO:0000256" key="7">
    <source>
        <dbReference type="ARBA" id="ARBA00043054"/>
    </source>
</evidence>
<dbReference type="Proteomes" id="UP000663868">
    <property type="component" value="Unassembled WGS sequence"/>
</dbReference>
<evidence type="ECO:0000313" key="9">
    <source>
        <dbReference type="EMBL" id="CAF4051007.1"/>
    </source>
</evidence>
<keyword evidence="2" id="KW-0808">Transferase</keyword>
<dbReference type="PANTHER" id="PTHR43712">
    <property type="entry name" value="PUTATIVE (AFU_ORTHOLOGUE AFUA_4G14580)-RELATED"/>
    <property type="match status" value="1"/>
</dbReference>
<feature type="domain" description="O-methyltransferase C-terminal" evidence="8">
    <location>
        <begin position="12"/>
        <end position="146"/>
    </location>
</feature>
<sequence>MQGLGALSFPAIVASVDDWNRFNILCDVGGGSGNLAGIACEMNQKLEAIIFDLSQIEKHVLHYVEKLPASVGSRIRFHGGDFFLDNLPQADIYTLGRILHDWTEEQCSQLLNKIYYALPERNGAVLIAECLLDDNKIGPLPAVIHDIERTTIIKFVRTQVQQTGLTYTKAVAWKYFFRNVKGNIRVVILINEINNKLCLDYLSILNNITLIYW</sequence>
<dbReference type="EC" id="2.1.1.4" evidence="5"/>
<protein>
    <recommendedName>
        <fullName evidence="6">Acetylserotonin O-methyltransferase</fullName>
        <ecNumber evidence="5">2.1.1.4</ecNumber>
    </recommendedName>
    <alternativeName>
        <fullName evidence="7">Hydroxyindole O-methyltransferase</fullName>
    </alternativeName>
</protein>
<dbReference type="EMBL" id="CAJOBB010003636">
    <property type="protein sequence ID" value="CAF4051007.1"/>
    <property type="molecule type" value="Genomic_DNA"/>
</dbReference>
<comment type="function">
    <text evidence="4">Catalyzes the transfer of a methyl group onto N-acetylserotonin, producing melatonin (N-acetyl-5-methoxytryptamine).</text>
</comment>
<evidence type="ECO:0000256" key="3">
    <source>
        <dbReference type="ARBA" id="ARBA00022691"/>
    </source>
</evidence>
<organism evidence="9 10">
    <name type="scientific">Adineta steineri</name>
    <dbReference type="NCBI Taxonomy" id="433720"/>
    <lineage>
        <taxon>Eukaryota</taxon>
        <taxon>Metazoa</taxon>
        <taxon>Spiralia</taxon>
        <taxon>Gnathifera</taxon>
        <taxon>Rotifera</taxon>
        <taxon>Eurotatoria</taxon>
        <taxon>Bdelloidea</taxon>
        <taxon>Adinetida</taxon>
        <taxon>Adinetidae</taxon>
        <taxon>Adineta</taxon>
    </lineage>
</organism>
<keyword evidence="1" id="KW-0489">Methyltransferase</keyword>
<dbReference type="Gene3D" id="3.40.50.150">
    <property type="entry name" value="Vaccinia Virus protein VP39"/>
    <property type="match status" value="1"/>
</dbReference>